<dbReference type="AlphaFoldDB" id="A0A6J4IM02"/>
<protein>
    <recommendedName>
        <fullName evidence="2">CopG family transcriptional regulator</fullName>
    </recommendedName>
</protein>
<dbReference type="EMBL" id="CADCTC010000137">
    <property type="protein sequence ID" value="CAA9254334.1"/>
    <property type="molecule type" value="Genomic_DNA"/>
</dbReference>
<proteinExistence type="predicted"/>
<evidence type="ECO:0008006" key="2">
    <source>
        <dbReference type="Google" id="ProtNLM"/>
    </source>
</evidence>
<reference evidence="1" key="1">
    <citation type="submission" date="2020-02" db="EMBL/GenBank/DDBJ databases">
        <authorList>
            <person name="Meier V. D."/>
        </authorList>
    </citation>
    <scope>NUCLEOTIDE SEQUENCE</scope>
    <source>
        <strain evidence="1">AVDCRST_MAG77</strain>
    </source>
</reference>
<evidence type="ECO:0000313" key="1">
    <source>
        <dbReference type="EMBL" id="CAA9254334.1"/>
    </source>
</evidence>
<sequence>MATRATLYLDDDVLERARRHTGDRGLSRFVSEVLAEKLDALARHQIAESMREGYVATRDDRDALNADWQAIDGERWPE</sequence>
<organism evidence="1">
    <name type="scientific">uncultured Chloroflexota bacterium</name>
    <dbReference type="NCBI Taxonomy" id="166587"/>
    <lineage>
        <taxon>Bacteria</taxon>
        <taxon>Bacillati</taxon>
        <taxon>Chloroflexota</taxon>
        <taxon>environmental samples</taxon>
    </lineage>
</organism>
<name>A0A6J4IM02_9CHLR</name>
<gene>
    <name evidence="1" type="ORF">AVDCRST_MAG77-2355</name>
</gene>
<accession>A0A6J4IM02</accession>